<gene>
    <name evidence="1" type="ORF">IA54_021840</name>
</gene>
<dbReference type="EMBL" id="JPUO02000146">
    <property type="protein sequence ID" value="OQP79909.1"/>
    <property type="molecule type" value="Genomic_DNA"/>
</dbReference>
<organism evidence="1 2">
    <name type="scientific">Xanthomonas phaseoli pv. syngonii LMG 9055</name>
    <dbReference type="NCBI Taxonomy" id="1437878"/>
    <lineage>
        <taxon>Bacteria</taxon>
        <taxon>Pseudomonadati</taxon>
        <taxon>Pseudomonadota</taxon>
        <taxon>Gammaproteobacteria</taxon>
        <taxon>Lysobacterales</taxon>
        <taxon>Lysobacteraceae</taxon>
        <taxon>Xanthomonas</taxon>
    </lineage>
</organism>
<protein>
    <submittedName>
        <fullName evidence="1">Uncharacterized protein</fullName>
    </submittedName>
</protein>
<accession>A0A1V9HAM7</accession>
<name>A0A1V9HAM7_9XANT</name>
<dbReference type="AlphaFoldDB" id="A0A1V9HAM7"/>
<evidence type="ECO:0000313" key="2">
    <source>
        <dbReference type="Proteomes" id="UP000050343"/>
    </source>
</evidence>
<reference evidence="1 2" key="1">
    <citation type="journal article" date="2016" name="Plant Pathol.">
        <title>Genetic characterization of strains named as Xanthomonas axonopodis pv. dieffenbachiae leads to a taxonomic revision of the X. axonopodis species complex.</title>
        <authorList>
            <person name="Constantin E.C."/>
            <person name="Cleenwerck I."/>
            <person name="Maes M."/>
            <person name="Baeyen S."/>
            <person name="Van Malderghem C."/>
            <person name="De Vos P."/>
            <person name="Cottyn B."/>
        </authorList>
    </citation>
    <scope>NUCLEOTIDE SEQUENCE [LARGE SCALE GENOMIC DNA]</scope>
    <source>
        <strain evidence="2">LMG9055</strain>
    </source>
</reference>
<comment type="caution">
    <text evidence="1">The sequence shown here is derived from an EMBL/GenBank/DDBJ whole genome shotgun (WGS) entry which is preliminary data.</text>
</comment>
<evidence type="ECO:0000313" key="1">
    <source>
        <dbReference type="EMBL" id="OQP79909.1"/>
    </source>
</evidence>
<proteinExistence type="predicted"/>
<dbReference type="Proteomes" id="UP000050343">
    <property type="component" value="Unassembled WGS sequence"/>
</dbReference>
<reference evidence="1 2" key="2">
    <citation type="journal article" date="2017" name="Plant Pathol.">
        <title>Pathogenicity and virulence gene content of Xanthomonas strains infecting Araceae, formerly known as Xanthomonas axonopodis pv. dieffenbachiae.</title>
        <authorList>
            <person name="Constantin E.C."/>
            <person name="Haegeman A."/>
            <person name="Van Vaerenbergh J."/>
            <person name="Baeyen S."/>
            <person name="Van Malderghem C."/>
            <person name="Maes M."/>
            <person name="Cottyn B."/>
        </authorList>
    </citation>
    <scope>NUCLEOTIDE SEQUENCE [LARGE SCALE GENOMIC DNA]</scope>
    <source>
        <strain evidence="2">LMG9055</strain>
    </source>
</reference>
<sequence length="59" mass="6729">MRHKKGDDYLTLFFEYCQVGHMLASMVQTLRSLRAMVERPAAHPVLPIPFIVQPMAQGT</sequence>